<sequence length="301" mass="33393">MDEYYIRVYKARTEMKEGYMFVGVGYKGSGLVVEKPKKLPVLRDSRSFKEALLGYSKSVIRPSEQEVSGDKVIRPNDENGVFVSFEGERSQQINEVELVEEFVRGAVQSYDMCLRDLHSPNGEEDPEKAFQIGPALSSNNGFGLVEVPVVLGEGPIMKVPITLINSRAVTSCEELGHVAPASNLIRVKGGDHQEANKPQGLRGGLKKLNWWMHISKGGSKATTKPKRDKSKKMMGARSVQYQNLTPHLSIESIMKNINRAHDCVTEAIETLKVGNQLGVEFNAPEEEVIGRFVAIEQAEEC</sequence>
<proteinExistence type="predicted"/>
<organism evidence="1 2">
    <name type="scientific">Hibiscus sabdariffa</name>
    <name type="common">roselle</name>
    <dbReference type="NCBI Taxonomy" id="183260"/>
    <lineage>
        <taxon>Eukaryota</taxon>
        <taxon>Viridiplantae</taxon>
        <taxon>Streptophyta</taxon>
        <taxon>Embryophyta</taxon>
        <taxon>Tracheophyta</taxon>
        <taxon>Spermatophyta</taxon>
        <taxon>Magnoliopsida</taxon>
        <taxon>eudicotyledons</taxon>
        <taxon>Gunneridae</taxon>
        <taxon>Pentapetalae</taxon>
        <taxon>rosids</taxon>
        <taxon>malvids</taxon>
        <taxon>Malvales</taxon>
        <taxon>Malvaceae</taxon>
        <taxon>Malvoideae</taxon>
        <taxon>Hibiscus</taxon>
    </lineage>
</organism>
<reference evidence="1 2" key="1">
    <citation type="journal article" date="2024" name="G3 (Bethesda)">
        <title>Genome assembly of Hibiscus sabdariffa L. provides insights into metabolisms of medicinal natural products.</title>
        <authorList>
            <person name="Kim T."/>
        </authorList>
    </citation>
    <scope>NUCLEOTIDE SEQUENCE [LARGE SCALE GENOMIC DNA]</scope>
    <source>
        <strain evidence="1">TK-2024</strain>
        <tissue evidence="1">Old leaves</tissue>
    </source>
</reference>
<evidence type="ECO:0000313" key="2">
    <source>
        <dbReference type="Proteomes" id="UP001396334"/>
    </source>
</evidence>
<accession>A0ABR2P9Q3</accession>
<name>A0ABR2P9Q3_9ROSI</name>
<dbReference type="EMBL" id="JBBPBN010000072">
    <property type="protein sequence ID" value="KAK8985039.1"/>
    <property type="molecule type" value="Genomic_DNA"/>
</dbReference>
<evidence type="ECO:0000313" key="1">
    <source>
        <dbReference type="EMBL" id="KAK8985039.1"/>
    </source>
</evidence>
<protein>
    <submittedName>
        <fullName evidence="1">Uncharacterized protein</fullName>
    </submittedName>
</protein>
<gene>
    <name evidence="1" type="ORF">V6N11_082656</name>
</gene>
<keyword evidence="2" id="KW-1185">Reference proteome</keyword>
<dbReference type="Proteomes" id="UP001396334">
    <property type="component" value="Unassembled WGS sequence"/>
</dbReference>
<comment type="caution">
    <text evidence="1">The sequence shown here is derived from an EMBL/GenBank/DDBJ whole genome shotgun (WGS) entry which is preliminary data.</text>
</comment>